<gene>
    <name evidence="2" type="ORF">G3O07_18995</name>
</gene>
<dbReference type="SUPFAM" id="SSF52402">
    <property type="entry name" value="Adenine nucleotide alpha hydrolases-like"/>
    <property type="match status" value="1"/>
</dbReference>
<evidence type="ECO:0000259" key="1">
    <source>
        <dbReference type="Pfam" id="PF01507"/>
    </source>
</evidence>
<dbReference type="Gene3D" id="3.40.50.620">
    <property type="entry name" value="HUPs"/>
    <property type="match status" value="1"/>
</dbReference>
<dbReference type="Pfam" id="PF01507">
    <property type="entry name" value="PAPS_reduct"/>
    <property type="match status" value="1"/>
</dbReference>
<dbReference type="EMBL" id="JAAHBT010000237">
    <property type="protein sequence ID" value="NES11360.1"/>
    <property type="molecule type" value="Genomic_DNA"/>
</dbReference>
<name>A0A6I5RUQ4_9PSED</name>
<comment type="caution">
    <text evidence="2">The sequence shown here is derived from an EMBL/GenBank/DDBJ whole genome shotgun (WGS) entry which is preliminary data.</text>
</comment>
<dbReference type="RefSeq" id="WP_163938938.1">
    <property type="nucleotide sequence ID" value="NZ_BMQU01000003.1"/>
</dbReference>
<accession>A0A6I5RUQ4</accession>
<sequence>MAEHNIVSMSGGKDSTATLLFARELEVPNLSAVFADTGHEHPATYDYVHYLADATGIDIRWVKADFARQIAGKRKFIETKWREKGVPEAVVLAALGVLHPTGNPFLDMCLWKGRFPSTKARFCTDELKRNPIIEDVFLPLMTGENLVLSWQGVRADESLSRRYLPECDEVGGGLFNYRPILKWPVDAVFEAHRAAGIKPNPLYLQGCNRVGCMPCIMCAKDELRQIATRWPEEVSRVREWERLVSIASKRGAATFFATVTDPTVRSDDKVSAETHGIDRMVDWANTSRGGRQFDMINLIARTDSQNSCSSAYGLCE</sequence>
<dbReference type="GO" id="GO:0003824">
    <property type="term" value="F:catalytic activity"/>
    <property type="evidence" value="ECO:0007669"/>
    <property type="project" value="InterPro"/>
</dbReference>
<organism evidence="2 3">
    <name type="scientific">Pseudomonas laurentiana</name>
    <dbReference type="NCBI Taxonomy" id="2364649"/>
    <lineage>
        <taxon>Bacteria</taxon>
        <taxon>Pseudomonadati</taxon>
        <taxon>Pseudomonadota</taxon>
        <taxon>Gammaproteobacteria</taxon>
        <taxon>Pseudomonadales</taxon>
        <taxon>Pseudomonadaceae</taxon>
        <taxon>Pseudomonas</taxon>
    </lineage>
</organism>
<keyword evidence="3" id="KW-1185">Reference proteome</keyword>
<dbReference type="Proteomes" id="UP000471751">
    <property type="component" value="Unassembled WGS sequence"/>
</dbReference>
<evidence type="ECO:0000313" key="2">
    <source>
        <dbReference type="EMBL" id="NES11360.1"/>
    </source>
</evidence>
<evidence type="ECO:0000313" key="3">
    <source>
        <dbReference type="Proteomes" id="UP000471751"/>
    </source>
</evidence>
<dbReference type="InterPro" id="IPR050128">
    <property type="entry name" value="Sulfate_adenylyltrnsfr_sub2"/>
</dbReference>
<reference evidence="2 3" key="1">
    <citation type="submission" date="2020-02" db="EMBL/GenBank/DDBJ databases">
        <title>Broccoli isolated Pseudomonas sp.</title>
        <authorList>
            <person name="Fujikawa T."/>
            <person name="Sawada H."/>
        </authorList>
    </citation>
    <scope>NUCLEOTIDE SEQUENCE [LARGE SCALE GENOMIC DNA]</scope>
    <source>
        <strain evidence="2 3">JCM 32154</strain>
    </source>
</reference>
<protein>
    <submittedName>
        <fullName evidence="2">Phosphoadenosine phosphosulfate reductase family protein</fullName>
    </submittedName>
</protein>
<proteinExistence type="predicted"/>
<dbReference type="PANTHER" id="PTHR43196:SF2">
    <property type="entry name" value="PHOSPHOADENOSINE PHOSPHOSULFATE REDUCTASE"/>
    <property type="match status" value="1"/>
</dbReference>
<dbReference type="AlphaFoldDB" id="A0A6I5RUQ4"/>
<dbReference type="InterPro" id="IPR014729">
    <property type="entry name" value="Rossmann-like_a/b/a_fold"/>
</dbReference>
<feature type="domain" description="Phosphoadenosine phosphosulphate reductase" evidence="1">
    <location>
        <begin position="5"/>
        <end position="216"/>
    </location>
</feature>
<dbReference type="PANTHER" id="PTHR43196">
    <property type="entry name" value="SULFATE ADENYLYLTRANSFERASE SUBUNIT 2"/>
    <property type="match status" value="1"/>
</dbReference>
<dbReference type="InterPro" id="IPR002500">
    <property type="entry name" value="PAPS_reduct_dom"/>
</dbReference>